<keyword evidence="1" id="KW-0732">Signal</keyword>
<evidence type="ECO:0000256" key="1">
    <source>
        <dbReference type="SAM" id="SignalP"/>
    </source>
</evidence>
<dbReference type="AlphaFoldDB" id="A0A0A8ZE73"/>
<accession>A0A0A8ZE73</accession>
<sequence length="79" mass="9376">MMHRSSILILTYLFTRYAFVQYWKKIETCKRWRQCWPNSTRQEGLQGVLTASSTKSHIKSAIVLLISFCFWDDTLSVRV</sequence>
<protein>
    <recommendedName>
        <fullName evidence="3">Secreted protein</fullName>
    </recommendedName>
</protein>
<feature type="chain" id="PRO_5002043589" description="Secreted protein" evidence="1">
    <location>
        <begin position="21"/>
        <end position="79"/>
    </location>
</feature>
<organism evidence="2">
    <name type="scientific">Arundo donax</name>
    <name type="common">Giant reed</name>
    <name type="synonym">Donax arundinaceus</name>
    <dbReference type="NCBI Taxonomy" id="35708"/>
    <lineage>
        <taxon>Eukaryota</taxon>
        <taxon>Viridiplantae</taxon>
        <taxon>Streptophyta</taxon>
        <taxon>Embryophyta</taxon>
        <taxon>Tracheophyta</taxon>
        <taxon>Spermatophyta</taxon>
        <taxon>Magnoliopsida</taxon>
        <taxon>Liliopsida</taxon>
        <taxon>Poales</taxon>
        <taxon>Poaceae</taxon>
        <taxon>PACMAD clade</taxon>
        <taxon>Arundinoideae</taxon>
        <taxon>Arundineae</taxon>
        <taxon>Arundo</taxon>
    </lineage>
</organism>
<feature type="signal peptide" evidence="1">
    <location>
        <begin position="1"/>
        <end position="20"/>
    </location>
</feature>
<name>A0A0A8ZE73_ARUDO</name>
<evidence type="ECO:0008006" key="3">
    <source>
        <dbReference type="Google" id="ProtNLM"/>
    </source>
</evidence>
<proteinExistence type="predicted"/>
<evidence type="ECO:0000313" key="2">
    <source>
        <dbReference type="EMBL" id="JAD35988.1"/>
    </source>
</evidence>
<dbReference type="EMBL" id="GBRH01261907">
    <property type="protein sequence ID" value="JAD35988.1"/>
    <property type="molecule type" value="Transcribed_RNA"/>
</dbReference>
<reference evidence="2" key="2">
    <citation type="journal article" date="2015" name="Data Brief">
        <title>Shoot transcriptome of the giant reed, Arundo donax.</title>
        <authorList>
            <person name="Barrero R.A."/>
            <person name="Guerrero F.D."/>
            <person name="Moolhuijzen P."/>
            <person name="Goolsby J.A."/>
            <person name="Tidwell J."/>
            <person name="Bellgard S.E."/>
            <person name="Bellgard M.I."/>
        </authorList>
    </citation>
    <scope>NUCLEOTIDE SEQUENCE</scope>
    <source>
        <tissue evidence="2">Shoot tissue taken approximately 20 cm above the soil surface</tissue>
    </source>
</reference>
<reference evidence="2" key="1">
    <citation type="submission" date="2014-09" db="EMBL/GenBank/DDBJ databases">
        <authorList>
            <person name="Magalhaes I.L.F."/>
            <person name="Oliveira U."/>
            <person name="Santos F.R."/>
            <person name="Vidigal T.H.D.A."/>
            <person name="Brescovit A.D."/>
            <person name="Santos A.J."/>
        </authorList>
    </citation>
    <scope>NUCLEOTIDE SEQUENCE</scope>
    <source>
        <tissue evidence="2">Shoot tissue taken approximately 20 cm above the soil surface</tissue>
    </source>
</reference>